<dbReference type="CDD" id="cd00158">
    <property type="entry name" value="RHOD"/>
    <property type="match status" value="1"/>
</dbReference>
<proteinExistence type="predicted"/>
<name>A0A382CJ69_9ZZZZ</name>
<gene>
    <name evidence="2" type="ORF">METZ01_LOCUS178211</name>
</gene>
<reference evidence="2" key="1">
    <citation type="submission" date="2018-05" db="EMBL/GenBank/DDBJ databases">
        <authorList>
            <person name="Lanie J.A."/>
            <person name="Ng W.-L."/>
            <person name="Kazmierczak K.M."/>
            <person name="Andrzejewski T.M."/>
            <person name="Davidsen T.M."/>
            <person name="Wayne K.J."/>
            <person name="Tettelin H."/>
            <person name="Glass J.I."/>
            <person name="Rusch D."/>
            <person name="Podicherti R."/>
            <person name="Tsui H.-C.T."/>
            <person name="Winkler M.E."/>
        </authorList>
    </citation>
    <scope>NUCLEOTIDE SEQUENCE</scope>
</reference>
<dbReference type="PANTHER" id="PTHR43031">
    <property type="entry name" value="FAD-DEPENDENT OXIDOREDUCTASE"/>
    <property type="match status" value="1"/>
</dbReference>
<dbReference type="EMBL" id="UINC01034470">
    <property type="protein sequence ID" value="SVB25357.1"/>
    <property type="molecule type" value="Genomic_DNA"/>
</dbReference>
<evidence type="ECO:0000313" key="2">
    <source>
        <dbReference type="EMBL" id="SVB25357.1"/>
    </source>
</evidence>
<dbReference type="InterPro" id="IPR036873">
    <property type="entry name" value="Rhodanese-like_dom_sf"/>
</dbReference>
<dbReference type="PANTHER" id="PTHR43031:SF16">
    <property type="entry name" value="OXIDOREDUCTASE"/>
    <property type="match status" value="1"/>
</dbReference>
<dbReference type="InterPro" id="IPR050229">
    <property type="entry name" value="GlpE_sulfurtransferase"/>
</dbReference>
<dbReference type="SUPFAM" id="SSF52821">
    <property type="entry name" value="Rhodanese/Cell cycle control phosphatase"/>
    <property type="match status" value="1"/>
</dbReference>
<evidence type="ECO:0000259" key="1">
    <source>
        <dbReference type="PROSITE" id="PS50206"/>
    </source>
</evidence>
<feature type="domain" description="Rhodanese" evidence="1">
    <location>
        <begin position="26"/>
        <end position="116"/>
    </location>
</feature>
<dbReference type="Pfam" id="PF00581">
    <property type="entry name" value="Rhodanese"/>
    <property type="match status" value="1"/>
</dbReference>
<dbReference type="Gene3D" id="3.40.250.10">
    <property type="entry name" value="Rhodanese-like domain"/>
    <property type="match status" value="1"/>
</dbReference>
<dbReference type="AlphaFoldDB" id="A0A382CJ69"/>
<dbReference type="InterPro" id="IPR001763">
    <property type="entry name" value="Rhodanese-like_dom"/>
</dbReference>
<dbReference type="SMART" id="SM00450">
    <property type="entry name" value="RHOD"/>
    <property type="match status" value="1"/>
</dbReference>
<sequence length="120" mass="12951">MPRQDPGEPYYRVDSPEAADMLAADSAGEIVVIDVRRDDEWVTGHVAGAVHINIDDLPGNIDRVPQDKKLLFICAAGVRSGLACEIAASMGYDSENLYNIEDGTPAWIEGSFPTNYGDAP</sequence>
<organism evidence="2">
    <name type="scientific">marine metagenome</name>
    <dbReference type="NCBI Taxonomy" id="408172"/>
    <lineage>
        <taxon>unclassified sequences</taxon>
        <taxon>metagenomes</taxon>
        <taxon>ecological metagenomes</taxon>
    </lineage>
</organism>
<accession>A0A382CJ69</accession>
<dbReference type="PROSITE" id="PS50206">
    <property type="entry name" value="RHODANESE_3"/>
    <property type="match status" value="1"/>
</dbReference>
<protein>
    <recommendedName>
        <fullName evidence="1">Rhodanese domain-containing protein</fullName>
    </recommendedName>
</protein>